<name>A0ABV6DAK0_9HYPH</name>
<evidence type="ECO:0000313" key="4">
    <source>
        <dbReference type="EMBL" id="MFC0209666.1"/>
    </source>
</evidence>
<reference evidence="4 5" key="1">
    <citation type="submission" date="2024-09" db="EMBL/GenBank/DDBJ databases">
        <authorList>
            <person name="Sun Q."/>
            <person name="Mori K."/>
        </authorList>
    </citation>
    <scope>NUCLEOTIDE SEQUENCE [LARGE SCALE GENOMIC DNA]</scope>
    <source>
        <strain evidence="4 5">CCM 8543</strain>
    </source>
</reference>
<comment type="caution">
    <text evidence="4">The sequence shown here is derived from an EMBL/GenBank/DDBJ whole genome shotgun (WGS) entry which is preliminary data.</text>
</comment>
<feature type="coiled-coil region" evidence="1">
    <location>
        <begin position="502"/>
        <end position="546"/>
    </location>
</feature>
<dbReference type="EMBL" id="JBHLXD010000026">
    <property type="protein sequence ID" value="MFC0209666.1"/>
    <property type="molecule type" value="Genomic_DNA"/>
</dbReference>
<feature type="transmembrane region" description="Helical" evidence="3">
    <location>
        <begin position="157"/>
        <end position="176"/>
    </location>
</feature>
<protein>
    <submittedName>
        <fullName evidence="4">TIGR02302 family protein</fullName>
    </submittedName>
</protein>
<dbReference type="Pfam" id="PF13779">
    <property type="entry name" value="DUF4175"/>
    <property type="match status" value="1"/>
</dbReference>
<feature type="compositionally biased region" description="Low complexity" evidence="2">
    <location>
        <begin position="650"/>
        <end position="663"/>
    </location>
</feature>
<evidence type="ECO:0000313" key="5">
    <source>
        <dbReference type="Proteomes" id="UP001589755"/>
    </source>
</evidence>
<feature type="transmembrane region" description="Helical" evidence="3">
    <location>
        <begin position="66"/>
        <end position="86"/>
    </location>
</feature>
<evidence type="ECO:0000256" key="2">
    <source>
        <dbReference type="SAM" id="MobiDB-lite"/>
    </source>
</evidence>
<keyword evidence="1" id="KW-0175">Coiled coil</keyword>
<keyword evidence="5" id="KW-1185">Reference proteome</keyword>
<evidence type="ECO:0000256" key="3">
    <source>
        <dbReference type="SAM" id="Phobius"/>
    </source>
</evidence>
<proteinExistence type="predicted"/>
<dbReference type="RefSeq" id="WP_261519590.1">
    <property type="nucleotide sequence ID" value="NZ_JAODNW010000005.1"/>
</dbReference>
<accession>A0ABV6DAK0</accession>
<organism evidence="4 5">
    <name type="scientific">Chelativorans intermedius</name>
    <dbReference type="NCBI Taxonomy" id="515947"/>
    <lineage>
        <taxon>Bacteria</taxon>
        <taxon>Pseudomonadati</taxon>
        <taxon>Pseudomonadota</taxon>
        <taxon>Alphaproteobacteria</taxon>
        <taxon>Hyphomicrobiales</taxon>
        <taxon>Phyllobacteriaceae</taxon>
        <taxon>Chelativorans</taxon>
    </lineage>
</organism>
<sequence length="840" mass="91700">MAEQSQADHARAGLIARLGRTRTVVRGAMLVERLWPLALPLVVVASLFLSLAWFGVFRLLPDWGRLALLALFGICGLAAVWPLRLFRAPSAGEIDRRIERANQLEHAPVSAQSDRLAGAEDAFSAALWREHQKRMAERLGHLHGDLPQTSVPRRDPWGLRALAALLFVTALAYSTGPYGGRIADAFQPPAATPAAPARIDAWVTPPAYTGRAPIFLTADANRERQAFTVPQNSIMAVRVSGGSGEETLSFIDAGGGAHAIAPEGPAQAAGAALSFSQMLSGAGTVSLSDGGLEMARWQFSVVPDTPPRIRFAGEPGRAVNGALELAYEIEDDYGAVKAEGHLALATPAREARPLFEAPELPLSLPRRGSQDGAARTARDLTRHPWAGETVTLTLSATDAAGQTGESETKTFLLPQRPFTNPLARALIEQRRMLALDAGRQRRVQALMDALLLWPEETFDEPSHFLLISAVRSRLGTAGDDEALRGVVEDLWEIALIIEDGDLTAAERRLRQAQEALRQALENGASDEEIERLMDELRAAMQDYLREFAERALRNRDFAESQGGEPMRRSDLERMLDEIEDLAKSGARDQARDLLSQLETMMNNLQAMRPQPGQGGGQQSEMRQQMDRLGEIMRRQQELMNETFRLDQFRRGQPGQEGRQPGQQGEEGQGQGGMSPGELAEALRGLQQGQGGLRDDLQALMEALEGLGIRPGEGFGEAGEAMGEAEQSLGQGRGERAVGEQGRALEALRRGAQDMMNQMQQAMRGQQGPGQEGGRQDQAGRDPLGRPRATTGPDFGDTVDVPDEIDRQRAREILDAIRRRLGDALSPDLERRYLERLLDIQ</sequence>
<keyword evidence="3" id="KW-0472">Membrane</keyword>
<feature type="region of interest" description="Disordered" evidence="2">
    <location>
        <begin position="758"/>
        <end position="803"/>
    </location>
</feature>
<feature type="compositionally biased region" description="Gly residues" evidence="2">
    <location>
        <begin position="664"/>
        <end position="674"/>
    </location>
</feature>
<feature type="region of interest" description="Disordered" evidence="2">
    <location>
        <begin position="649"/>
        <end position="676"/>
    </location>
</feature>
<feature type="region of interest" description="Disordered" evidence="2">
    <location>
        <begin position="712"/>
        <end position="736"/>
    </location>
</feature>
<dbReference type="Proteomes" id="UP001589755">
    <property type="component" value="Unassembled WGS sequence"/>
</dbReference>
<dbReference type="NCBIfam" id="TIGR02302">
    <property type="entry name" value="aProt_lowcomp"/>
    <property type="match status" value="1"/>
</dbReference>
<evidence type="ECO:0000256" key="1">
    <source>
        <dbReference type="SAM" id="Coils"/>
    </source>
</evidence>
<gene>
    <name evidence="4" type="ORF">ACFFJ2_14770</name>
</gene>
<feature type="transmembrane region" description="Helical" evidence="3">
    <location>
        <begin position="34"/>
        <end position="54"/>
    </location>
</feature>
<dbReference type="InterPro" id="IPR012683">
    <property type="entry name" value="CHP02302_TM"/>
</dbReference>
<feature type="compositionally biased region" description="Basic and acidic residues" evidence="2">
    <location>
        <begin position="773"/>
        <end position="784"/>
    </location>
</feature>
<keyword evidence="3" id="KW-0812">Transmembrane</keyword>
<keyword evidence="3" id="KW-1133">Transmembrane helix</keyword>